<name>A0A8F6MH84_ACIJU</name>
<dbReference type="EMBL" id="CP078018">
    <property type="protein sequence ID" value="QXR26646.1"/>
    <property type="molecule type" value="Genomic_DNA"/>
</dbReference>
<accession>A0A8F6MH84</accession>
<dbReference type="RefSeq" id="WP_171425340.1">
    <property type="nucleotide sequence ID" value="NZ_CP078018.1"/>
</dbReference>
<evidence type="ECO:0000313" key="3">
    <source>
        <dbReference type="Proteomes" id="UP001498501"/>
    </source>
</evidence>
<organism evidence="2">
    <name type="scientific">Acinetobacter junii</name>
    <dbReference type="NCBI Taxonomy" id="40215"/>
    <lineage>
        <taxon>Bacteria</taxon>
        <taxon>Pseudomonadati</taxon>
        <taxon>Pseudomonadota</taxon>
        <taxon>Gammaproteobacteria</taxon>
        <taxon>Moraxellales</taxon>
        <taxon>Moraxellaceae</taxon>
        <taxon>Acinetobacter</taxon>
    </lineage>
</organism>
<dbReference type="Proteomes" id="UP000279359">
    <property type="component" value="Chromosome"/>
</dbReference>
<reference evidence="1 3" key="3">
    <citation type="submission" date="2024-03" db="EMBL/GenBank/DDBJ databases">
        <title>Cross-transmission of Acinetobacter junii carrying blaOXA-58 in a neonatal intensive care unit.</title>
        <authorList>
            <person name="Bour M."/>
            <person name="Potron A."/>
            <person name="Lecointe D."/>
        </authorList>
    </citation>
    <scope>NUCLEOTIDE SEQUENCE [LARGE SCALE GENOMIC DNA]</scope>
    <source>
        <strain evidence="1 3">21A3096 case 1</strain>
    </source>
</reference>
<sequence>MRNEYEEWLKEQPIYKTLVFQYGDKVLIHECGAYKHLAVELGYQAWIAKEVKPCNQDN</sequence>
<evidence type="ECO:0000313" key="1">
    <source>
        <dbReference type="EMBL" id="MEK0251200.1"/>
    </source>
</evidence>
<evidence type="ECO:0000313" key="2">
    <source>
        <dbReference type="EMBL" id="QXR26646.1"/>
    </source>
</evidence>
<proteinExistence type="predicted"/>
<protein>
    <submittedName>
        <fullName evidence="2">Uncharacterized protein</fullName>
    </submittedName>
</protein>
<gene>
    <name evidence="2" type="ORF">EGT69_009995</name>
    <name evidence="1" type="ORF">WM018_01455</name>
</gene>
<dbReference type="Proteomes" id="UP001498501">
    <property type="component" value="Unassembled WGS sequence"/>
</dbReference>
<reference evidence="2" key="2">
    <citation type="submission" date="2021-06" db="EMBL/GenBank/DDBJ databases">
        <authorList>
            <person name="Diorio-Toth L."/>
        </authorList>
    </citation>
    <scope>NUCLEOTIDE SEQUENCE</scope>
    <source>
        <strain evidence="2">AJ_351</strain>
    </source>
</reference>
<keyword evidence="3" id="KW-1185">Reference proteome</keyword>
<dbReference type="AlphaFoldDB" id="A0A8F6MH84"/>
<reference evidence="2" key="1">
    <citation type="journal article" date="2019" name="Nat. Commun.">
        <title>Spatiotemporal dynamics of multidrug resistant bacteria on intensive care unit surfaces.</title>
        <authorList>
            <person name="D'Souza A.W."/>
            <person name="Potter R.F."/>
            <person name="Wallace M."/>
            <person name="Shupe A."/>
            <person name="Patel S."/>
            <person name="Sun X."/>
            <person name="Gul D."/>
            <person name="Kwon J.H."/>
            <person name="Andleeb S."/>
            <person name="Burnham C.D."/>
            <person name="Dantas G."/>
        </authorList>
    </citation>
    <scope>NUCLEOTIDE SEQUENCE</scope>
    <source>
        <strain evidence="2">AJ_351</strain>
    </source>
</reference>
<dbReference type="EMBL" id="JBBMLE010000003">
    <property type="protein sequence ID" value="MEK0251200.1"/>
    <property type="molecule type" value="Genomic_DNA"/>
</dbReference>